<evidence type="ECO:0000313" key="1">
    <source>
        <dbReference type="EMBL" id="SDD60052.1"/>
    </source>
</evidence>
<accession>A0A1G6W2F2</accession>
<gene>
    <name evidence="1" type="ORF">SAMN05216576_12229</name>
</gene>
<evidence type="ECO:0000313" key="2">
    <source>
        <dbReference type="Proteomes" id="UP000199467"/>
    </source>
</evidence>
<proteinExistence type="predicted"/>
<dbReference type="PROSITE" id="PS51257">
    <property type="entry name" value="PROKAR_LIPOPROTEIN"/>
    <property type="match status" value="1"/>
</dbReference>
<dbReference type="AlphaFoldDB" id="A0A1G6W2F2"/>
<organism evidence="1 2">
    <name type="scientific">Ectopseudomonas chengduensis</name>
    <dbReference type="NCBI Taxonomy" id="489632"/>
    <lineage>
        <taxon>Bacteria</taxon>
        <taxon>Pseudomonadati</taxon>
        <taxon>Pseudomonadota</taxon>
        <taxon>Gammaproteobacteria</taxon>
        <taxon>Pseudomonadales</taxon>
        <taxon>Pseudomonadaceae</taxon>
        <taxon>Ectopseudomonas</taxon>
    </lineage>
</organism>
<dbReference type="RefSeq" id="WP_017676068.1">
    <property type="nucleotide sequence ID" value="NZ_FMZQ01000022.1"/>
</dbReference>
<reference evidence="2" key="1">
    <citation type="submission" date="2016-10" db="EMBL/GenBank/DDBJ databases">
        <authorList>
            <person name="Varghese N."/>
            <person name="Submissions S."/>
        </authorList>
    </citation>
    <scope>NUCLEOTIDE SEQUENCE [LARGE SCALE GENOMIC DNA]</scope>
    <source>
        <strain evidence="2">DSM 26382</strain>
    </source>
</reference>
<name>A0A1G6W2F2_9GAMM</name>
<dbReference type="Proteomes" id="UP000199467">
    <property type="component" value="Unassembled WGS sequence"/>
</dbReference>
<protein>
    <submittedName>
        <fullName evidence="1">Uncharacterized protein</fullName>
    </submittedName>
</protein>
<sequence>MRLLPLLLCGALLGGCASTPNNDPSGTWINQAAIDAARESGRLREALLAYGPNLEWQINPEQQQASYSNGFELAEGKLQGAGEGRWQVTFYGDYNEQLAIQNGELVQIASEYWPEQHFARVNSSSEPKPLGSSFEQALYRDYLGGDWLIEEGLGQGGLVRFNSDGQVQGLPGAERFALCLAGDCAAMSGEHDSLWLQAGDQGSPWLFVHEGNQLRIFEAQNRAQFDEMPEYQPGPQRWLLKRR</sequence>
<dbReference type="EMBL" id="FMZQ01000022">
    <property type="protein sequence ID" value="SDD60052.1"/>
    <property type="molecule type" value="Genomic_DNA"/>
</dbReference>
<keyword evidence="2" id="KW-1185">Reference proteome</keyword>